<feature type="transmembrane region" description="Helical" evidence="8">
    <location>
        <begin position="20"/>
        <end position="41"/>
    </location>
</feature>
<feature type="transmembrane region" description="Helical" evidence="8">
    <location>
        <begin position="141"/>
        <end position="162"/>
    </location>
</feature>
<gene>
    <name evidence="9" type="ORF">I5L79_06810</name>
</gene>
<comment type="caution">
    <text evidence="9">The sequence shown here is derived from an EMBL/GenBank/DDBJ whole genome shotgun (WGS) entry which is preliminary data.</text>
</comment>
<name>A0ABS0KZL1_9BACT</name>
<evidence type="ECO:0000256" key="4">
    <source>
        <dbReference type="ARBA" id="ARBA00022679"/>
    </source>
</evidence>
<comment type="subcellular location">
    <subcellularLocation>
        <location evidence="1">Cell membrane</location>
        <topology evidence="1">Multi-pass membrane protein</topology>
    </subcellularLocation>
</comment>
<evidence type="ECO:0000256" key="6">
    <source>
        <dbReference type="ARBA" id="ARBA00022989"/>
    </source>
</evidence>
<keyword evidence="3" id="KW-0328">Glycosyltransferase</keyword>
<evidence type="ECO:0008006" key="11">
    <source>
        <dbReference type="Google" id="ProtNLM"/>
    </source>
</evidence>
<dbReference type="InterPro" id="IPR050297">
    <property type="entry name" value="LipidA_mod_glycosyltrf_83"/>
</dbReference>
<evidence type="ECO:0000313" key="9">
    <source>
        <dbReference type="EMBL" id="MBG8553248.1"/>
    </source>
</evidence>
<keyword evidence="2" id="KW-1003">Cell membrane</keyword>
<dbReference type="Proteomes" id="UP000601099">
    <property type="component" value="Unassembled WGS sequence"/>
</dbReference>
<feature type="transmembrane region" description="Helical" evidence="8">
    <location>
        <begin position="363"/>
        <end position="384"/>
    </location>
</feature>
<evidence type="ECO:0000256" key="1">
    <source>
        <dbReference type="ARBA" id="ARBA00004651"/>
    </source>
</evidence>
<evidence type="ECO:0000256" key="8">
    <source>
        <dbReference type="SAM" id="Phobius"/>
    </source>
</evidence>
<keyword evidence="5 8" id="KW-0812">Transmembrane</keyword>
<accession>A0ABS0KZL1</accession>
<feature type="transmembrane region" description="Helical" evidence="8">
    <location>
        <begin position="337"/>
        <end position="357"/>
    </location>
</feature>
<organism evidence="9 10">
    <name type="scientific">Hymenobacter guriensis</name>
    <dbReference type="NCBI Taxonomy" id="2793065"/>
    <lineage>
        <taxon>Bacteria</taxon>
        <taxon>Pseudomonadati</taxon>
        <taxon>Bacteroidota</taxon>
        <taxon>Cytophagia</taxon>
        <taxon>Cytophagales</taxon>
        <taxon>Hymenobacteraceae</taxon>
        <taxon>Hymenobacter</taxon>
    </lineage>
</organism>
<evidence type="ECO:0000256" key="5">
    <source>
        <dbReference type="ARBA" id="ARBA00022692"/>
    </source>
</evidence>
<keyword evidence="10" id="KW-1185">Reference proteome</keyword>
<sequence length="407" mass="45379">MPALPFPGFLRVSAGQRRWLARYHGWLLGALWLLVQLLLLWKHGGPRSVTDSRRYLLYAQQIAEQWYFEHDHNLRYVGYPVYCSLWLKSGAGLWGIVLGQMVVAGLAAWAFYRALLQLTGRRLVAAGATALLLLWPDTQNLNAYILTESLFTSGILLCFWALTFVSGRWGITRLLVLALATALLRPNGFLIPMALAGAAGWQLWPRLTPRQRGVVVVAVAAVMPLLWMVLNKLLLTFTLIETYLRGEIIYLYPGWTVQPRQPLQLPPADLGPVLRLAYFILHNPAYFAQLALLKAFALFSGLKPYYSRVHIVAAVVVLYPCYWLAWRGSRAAAFPGIVRCFLVALIGLQALVVMLTIEDWDVRFLVPMLPAIFALAALGMAAWLPGCLGGPPRAALPETLPEARPAL</sequence>
<evidence type="ECO:0000256" key="7">
    <source>
        <dbReference type="ARBA" id="ARBA00023136"/>
    </source>
</evidence>
<feature type="transmembrane region" description="Helical" evidence="8">
    <location>
        <begin position="305"/>
        <end position="325"/>
    </location>
</feature>
<reference evidence="9 10" key="1">
    <citation type="submission" date="2020-11" db="EMBL/GenBank/DDBJ databases">
        <title>Hymenobacter sp.</title>
        <authorList>
            <person name="Kim M.K."/>
        </authorList>
    </citation>
    <scope>NUCLEOTIDE SEQUENCE [LARGE SCALE GENOMIC DNA]</scope>
    <source>
        <strain evidence="9 10">BT594</strain>
    </source>
</reference>
<feature type="transmembrane region" description="Helical" evidence="8">
    <location>
        <begin position="91"/>
        <end position="112"/>
    </location>
</feature>
<feature type="transmembrane region" description="Helical" evidence="8">
    <location>
        <begin position="276"/>
        <end position="299"/>
    </location>
</feature>
<evidence type="ECO:0000313" key="10">
    <source>
        <dbReference type="Proteomes" id="UP000601099"/>
    </source>
</evidence>
<feature type="transmembrane region" description="Helical" evidence="8">
    <location>
        <begin position="213"/>
        <end position="235"/>
    </location>
</feature>
<keyword evidence="4" id="KW-0808">Transferase</keyword>
<proteinExistence type="predicted"/>
<dbReference type="EMBL" id="JADWYK010000003">
    <property type="protein sequence ID" value="MBG8553248.1"/>
    <property type="molecule type" value="Genomic_DNA"/>
</dbReference>
<dbReference type="PANTHER" id="PTHR33908:SF11">
    <property type="entry name" value="MEMBRANE PROTEIN"/>
    <property type="match status" value="1"/>
</dbReference>
<protein>
    <recommendedName>
        <fullName evidence="11">Glycosyltransferase RgtA/B/C/D-like domain-containing protein</fullName>
    </recommendedName>
</protein>
<keyword evidence="7 8" id="KW-0472">Membrane</keyword>
<evidence type="ECO:0000256" key="2">
    <source>
        <dbReference type="ARBA" id="ARBA00022475"/>
    </source>
</evidence>
<dbReference type="PANTHER" id="PTHR33908">
    <property type="entry name" value="MANNOSYLTRANSFERASE YKCB-RELATED"/>
    <property type="match status" value="1"/>
</dbReference>
<feature type="transmembrane region" description="Helical" evidence="8">
    <location>
        <begin position="174"/>
        <end position="201"/>
    </location>
</feature>
<evidence type="ECO:0000256" key="3">
    <source>
        <dbReference type="ARBA" id="ARBA00022676"/>
    </source>
</evidence>
<keyword evidence="6 8" id="KW-1133">Transmembrane helix</keyword>